<dbReference type="InterPro" id="IPR044730">
    <property type="entry name" value="RNase_H-like_dom_plant"/>
</dbReference>
<gene>
    <name evidence="2" type="ORF">TSUD_368180</name>
</gene>
<organism evidence="2 3">
    <name type="scientific">Trifolium subterraneum</name>
    <name type="common">Subterranean clover</name>
    <dbReference type="NCBI Taxonomy" id="3900"/>
    <lineage>
        <taxon>Eukaryota</taxon>
        <taxon>Viridiplantae</taxon>
        <taxon>Streptophyta</taxon>
        <taxon>Embryophyta</taxon>
        <taxon>Tracheophyta</taxon>
        <taxon>Spermatophyta</taxon>
        <taxon>Magnoliopsida</taxon>
        <taxon>eudicotyledons</taxon>
        <taxon>Gunneridae</taxon>
        <taxon>Pentapetalae</taxon>
        <taxon>rosids</taxon>
        <taxon>fabids</taxon>
        <taxon>Fabales</taxon>
        <taxon>Fabaceae</taxon>
        <taxon>Papilionoideae</taxon>
        <taxon>50 kb inversion clade</taxon>
        <taxon>NPAAA clade</taxon>
        <taxon>Hologalegina</taxon>
        <taxon>IRL clade</taxon>
        <taxon>Trifolieae</taxon>
        <taxon>Trifolium</taxon>
    </lineage>
</organism>
<dbReference type="GO" id="GO:0003676">
    <property type="term" value="F:nucleic acid binding"/>
    <property type="evidence" value="ECO:0007669"/>
    <property type="project" value="InterPro"/>
</dbReference>
<dbReference type="GO" id="GO:0004523">
    <property type="term" value="F:RNA-DNA hybrid ribonuclease activity"/>
    <property type="evidence" value="ECO:0007669"/>
    <property type="project" value="InterPro"/>
</dbReference>
<dbReference type="InterPro" id="IPR036397">
    <property type="entry name" value="RNaseH_sf"/>
</dbReference>
<dbReference type="SUPFAM" id="SSF53098">
    <property type="entry name" value="Ribonuclease H-like"/>
    <property type="match status" value="1"/>
</dbReference>
<dbReference type="PANTHER" id="PTHR47723">
    <property type="entry name" value="OS05G0353850 PROTEIN"/>
    <property type="match status" value="1"/>
</dbReference>
<evidence type="ECO:0000313" key="2">
    <source>
        <dbReference type="EMBL" id="GAU16869.1"/>
    </source>
</evidence>
<reference evidence="3" key="1">
    <citation type="journal article" date="2017" name="Front. Plant Sci.">
        <title>Climate Clever Clovers: New Paradigm to Reduce the Environmental Footprint of Ruminants by Breeding Low Methanogenic Forages Utilizing Haplotype Variation.</title>
        <authorList>
            <person name="Kaur P."/>
            <person name="Appels R."/>
            <person name="Bayer P.E."/>
            <person name="Keeble-Gagnere G."/>
            <person name="Wang J."/>
            <person name="Hirakawa H."/>
            <person name="Shirasawa K."/>
            <person name="Vercoe P."/>
            <person name="Stefanova K."/>
            <person name="Durmic Z."/>
            <person name="Nichols P."/>
            <person name="Revell C."/>
            <person name="Isobe S.N."/>
            <person name="Edwards D."/>
            <person name="Erskine W."/>
        </authorList>
    </citation>
    <scope>NUCLEOTIDE SEQUENCE [LARGE SCALE GENOMIC DNA]</scope>
    <source>
        <strain evidence="3">cv. Daliak</strain>
    </source>
</reference>
<dbReference type="Pfam" id="PF13456">
    <property type="entry name" value="RVT_3"/>
    <property type="match status" value="1"/>
</dbReference>
<accession>A0A2Z6M4H0</accession>
<dbReference type="AlphaFoldDB" id="A0A2Z6M4H0"/>
<evidence type="ECO:0000259" key="1">
    <source>
        <dbReference type="Pfam" id="PF13456"/>
    </source>
</evidence>
<dbReference type="InterPro" id="IPR012337">
    <property type="entry name" value="RNaseH-like_sf"/>
</dbReference>
<proteinExistence type="predicted"/>
<feature type="domain" description="RNase H type-1" evidence="1">
    <location>
        <begin position="93"/>
        <end position="167"/>
    </location>
</feature>
<evidence type="ECO:0000313" key="3">
    <source>
        <dbReference type="Proteomes" id="UP000242715"/>
    </source>
</evidence>
<dbReference type="Gene3D" id="3.30.420.10">
    <property type="entry name" value="Ribonuclease H-like superfamily/Ribonuclease H"/>
    <property type="match status" value="1"/>
</dbReference>
<keyword evidence="3" id="KW-1185">Reference proteome</keyword>
<dbReference type="OrthoDB" id="1436788at2759"/>
<dbReference type="InterPro" id="IPR002156">
    <property type="entry name" value="RNaseH_domain"/>
</dbReference>
<name>A0A2Z6M4H0_TRISU</name>
<dbReference type="InterPro" id="IPR053151">
    <property type="entry name" value="RNase_H-like"/>
</dbReference>
<dbReference type="PANTHER" id="PTHR47723:SF23">
    <property type="entry name" value="REVERSE TRANSCRIPTASE-LIKE PROTEIN"/>
    <property type="match status" value="1"/>
</dbReference>
<dbReference type="Proteomes" id="UP000242715">
    <property type="component" value="Unassembled WGS sequence"/>
</dbReference>
<dbReference type="CDD" id="cd06222">
    <property type="entry name" value="RNase_H_like"/>
    <property type="match status" value="1"/>
</dbReference>
<sequence>MTSSMKEVATFPQCALYIWNLADRNWCPQCKIVINAAIINIFNAIWSARNNARFKNLVPNWRSSVTWISVNVATTGNFTIIWQPPLAHWVKCNTDGASTTSSSACGEIFRNSNGEFLCGFAENIGLSSALIAELYGAMNAIEIAASKNWRNLWLETDSTLVVMTFKSPQLVPWFLSNR</sequence>
<dbReference type="EMBL" id="DF973164">
    <property type="protein sequence ID" value="GAU16869.1"/>
    <property type="molecule type" value="Genomic_DNA"/>
</dbReference>
<protein>
    <recommendedName>
        <fullName evidence="1">RNase H type-1 domain-containing protein</fullName>
    </recommendedName>
</protein>